<keyword evidence="1 11" id="KW-1003">Cell membrane</keyword>
<feature type="chain" id="PRO_5023454524" description="Phosphatidylserine decarboxylase beta chain" evidence="11">
    <location>
        <begin position="1"/>
        <end position="208"/>
    </location>
</feature>
<dbReference type="InterPro" id="IPR033175">
    <property type="entry name" value="PSD-A"/>
</dbReference>
<dbReference type="STRING" id="239498.AXK60_06510"/>
<comment type="subcellular location">
    <subcellularLocation>
        <location evidence="11">Cell membrane</location>
        <topology evidence="11">Peripheral membrane protein</topology>
    </subcellularLocation>
</comment>
<evidence type="ECO:0000256" key="9">
    <source>
        <dbReference type="ARBA" id="ARBA00023264"/>
    </source>
</evidence>
<evidence type="ECO:0000256" key="3">
    <source>
        <dbReference type="ARBA" id="ARBA00022793"/>
    </source>
</evidence>
<keyword evidence="9 11" id="KW-1208">Phospholipid metabolism</keyword>
<comment type="similarity">
    <text evidence="11">Belongs to the phosphatidylserine decarboxylase family. PSD-A subfamily.</text>
</comment>
<comment type="catalytic activity">
    <reaction evidence="11">
        <text>a 1,2-diacyl-sn-glycero-3-phospho-L-serine + H(+) = a 1,2-diacyl-sn-glycero-3-phosphoethanolamine + CO2</text>
        <dbReference type="Rhea" id="RHEA:20828"/>
        <dbReference type="ChEBI" id="CHEBI:15378"/>
        <dbReference type="ChEBI" id="CHEBI:16526"/>
        <dbReference type="ChEBI" id="CHEBI:57262"/>
        <dbReference type="ChEBI" id="CHEBI:64612"/>
        <dbReference type="EC" id="4.1.1.65"/>
    </reaction>
</comment>
<dbReference type="GO" id="GO:0006646">
    <property type="term" value="P:phosphatidylethanolamine biosynthetic process"/>
    <property type="evidence" value="ECO:0007669"/>
    <property type="project" value="UniProtKB-UniRule"/>
</dbReference>
<keyword evidence="4 11" id="KW-0443">Lipid metabolism</keyword>
<comment type="caution">
    <text evidence="12">The sequence shown here is derived from an EMBL/GenBank/DDBJ whole genome shotgun (WGS) entry which is preliminary data.</text>
</comment>
<evidence type="ECO:0000313" key="12">
    <source>
        <dbReference type="EMBL" id="KXP10134.1"/>
    </source>
</evidence>
<comment type="cofactor">
    <cofactor evidence="11">
        <name>pyruvate</name>
        <dbReference type="ChEBI" id="CHEBI:15361"/>
    </cofactor>
    <text evidence="11">Binds 1 pyruvoyl group covalently per subunit.</text>
</comment>
<evidence type="ECO:0000256" key="2">
    <source>
        <dbReference type="ARBA" id="ARBA00022516"/>
    </source>
</evidence>
<dbReference type="NCBIfam" id="NF003679">
    <property type="entry name" value="PRK05305.1-3"/>
    <property type="match status" value="1"/>
</dbReference>
<feature type="modified residue" description="Pyruvic acid (Ser); by autocatalysis" evidence="11">
    <location>
        <position position="209"/>
    </location>
</feature>
<keyword evidence="5 11" id="KW-0472">Membrane</keyword>
<comment type="function">
    <text evidence="11">Catalyzes the formation of phosphatidylethanolamine (PtdEtn) from phosphatidylserine (PtdSer).</text>
</comment>
<keyword evidence="8 11" id="KW-0456">Lyase</keyword>
<organism evidence="12 13">
    <name type="scientific">Tsukamurella pseudospumae</name>
    <dbReference type="NCBI Taxonomy" id="239498"/>
    <lineage>
        <taxon>Bacteria</taxon>
        <taxon>Bacillati</taxon>
        <taxon>Actinomycetota</taxon>
        <taxon>Actinomycetes</taxon>
        <taxon>Mycobacteriales</taxon>
        <taxon>Tsukamurellaceae</taxon>
        <taxon>Tsukamurella</taxon>
    </lineage>
</organism>
<evidence type="ECO:0000256" key="8">
    <source>
        <dbReference type="ARBA" id="ARBA00023239"/>
    </source>
</evidence>
<keyword evidence="2 11" id="KW-0444">Lipid biosynthesis</keyword>
<feature type="chain" id="PRO_5023454525" description="Phosphatidylserine decarboxylase alpha chain" evidence="11">
    <location>
        <begin position="209"/>
        <end position="244"/>
    </location>
</feature>
<dbReference type="UniPathway" id="UPA00558">
    <property type="reaction ID" value="UER00616"/>
</dbReference>
<evidence type="ECO:0000256" key="4">
    <source>
        <dbReference type="ARBA" id="ARBA00023098"/>
    </source>
</evidence>
<gene>
    <name evidence="11" type="primary">psd</name>
    <name evidence="12" type="ORF">AXK60_06510</name>
</gene>
<evidence type="ECO:0000256" key="5">
    <source>
        <dbReference type="ARBA" id="ARBA00023136"/>
    </source>
</evidence>
<feature type="active site" description="Schiff-base intermediate with substrate; via pyruvic acid" evidence="11">
    <location>
        <position position="209"/>
    </location>
</feature>
<evidence type="ECO:0000256" key="1">
    <source>
        <dbReference type="ARBA" id="ARBA00022475"/>
    </source>
</evidence>
<keyword evidence="6 11" id="KW-0865">Zymogen</keyword>
<dbReference type="Proteomes" id="UP000070258">
    <property type="component" value="Unassembled WGS sequence"/>
</dbReference>
<keyword evidence="3 11" id="KW-0210">Decarboxylase</keyword>
<dbReference type="PANTHER" id="PTHR35809:SF1">
    <property type="entry name" value="ARCHAETIDYLSERINE DECARBOXYLASE PROENZYME-RELATED"/>
    <property type="match status" value="1"/>
</dbReference>
<protein>
    <recommendedName>
        <fullName evidence="11">Phosphatidylserine decarboxylase proenzyme</fullName>
        <ecNumber evidence="11">4.1.1.65</ecNumber>
    </recommendedName>
    <component>
        <recommendedName>
            <fullName evidence="11">Phosphatidylserine decarboxylase alpha chain</fullName>
        </recommendedName>
    </component>
    <component>
        <recommendedName>
            <fullName evidence="11">Phosphatidylserine decarboxylase beta chain</fullName>
        </recommendedName>
    </component>
</protein>
<comment type="PTM">
    <text evidence="11">Is synthesized initially as an inactive proenzyme. Formation of the active enzyme involves a self-maturation process in which the active site pyruvoyl group is generated from an internal serine residue via an autocatalytic post-translational modification. Two non-identical subunits are generated from the proenzyme in this reaction, and the pyruvate is formed at the N-terminus of the alpha chain, which is derived from the carboxyl end of the proenzyme. The post-translation cleavage follows an unusual pathway, termed non-hydrolytic serinolysis, in which the side chain hydroxyl group of the serine supplies its oxygen atom to form the C-terminus of the beta chain, while the remainder of the serine residue undergoes an oxidative deamination to produce ammonia and the pyruvoyl prosthetic group on the alpha chain.</text>
</comment>
<name>A0A138AIE2_9ACTN</name>
<evidence type="ECO:0000256" key="11">
    <source>
        <dbReference type="HAMAP-Rule" id="MF_00664"/>
    </source>
</evidence>
<dbReference type="HAMAP" id="MF_00664">
    <property type="entry name" value="PS_decarb_PSD_A"/>
    <property type="match status" value="1"/>
</dbReference>
<keyword evidence="7 11" id="KW-0594">Phospholipid biosynthesis</keyword>
<dbReference type="GO" id="GO:0005886">
    <property type="term" value="C:plasma membrane"/>
    <property type="evidence" value="ECO:0007669"/>
    <property type="project" value="UniProtKB-SubCell"/>
</dbReference>
<keyword evidence="10 11" id="KW-0670">Pyruvate</keyword>
<proteinExistence type="inferred from homology"/>
<sequence length="244" mass="25885">MARRPRTPVDGHLTEHSTGIEHIAELIRHTVPPLHPAGTPFIAGSLGVAAVGYRKGWIRVPALLTAAACAAFFRHPPRVTPTLEGVAVAPADGEVTLVDEHVPPRELGLGDQPLPRVSIFLSVFDAHVQRSPLAGVVDSVVHTDGKFLSADLPEASDANERTTVRLATEYGPVGVVQIAGLVARRIRTDCAPGDQLELGETYGIIRFGSRVDTYFPAGTELAVYSGQRAVAAETVIAHLPVAQP</sequence>
<accession>A0A138AIE2</accession>
<evidence type="ECO:0000256" key="10">
    <source>
        <dbReference type="ARBA" id="ARBA00023317"/>
    </source>
</evidence>
<dbReference type="GO" id="GO:0004609">
    <property type="term" value="F:phosphatidylserine decarboxylase activity"/>
    <property type="evidence" value="ECO:0007669"/>
    <property type="project" value="UniProtKB-UniRule"/>
</dbReference>
<dbReference type="Pfam" id="PF02666">
    <property type="entry name" value="PS_Dcarbxylase"/>
    <property type="match status" value="1"/>
</dbReference>
<dbReference type="InterPro" id="IPR003817">
    <property type="entry name" value="PS_Dcarbxylase"/>
</dbReference>
<reference evidence="13" key="1">
    <citation type="submission" date="2016-02" db="EMBL/GenBank/DDBJ databases">
        <authorList>
            <person name="Wen L."/>
            <person name="He K."/>
            <person name="Yang H."/>
        </authorList>
    </citation>
    <scope>NUCLEOTIDE SEQUENCE [LARGE SCALE GENOMIC DNA]</scope>
    <source>
        <strain evidence="13">JCM 15929</strain>
    </source>
</reference>
<dbReference type="OrthoDB" id="9790893at2"/>
<feature type="site" description="Cleavage (non-hydrolytic); by autocatalysis" evidence="11">
    <location>
        <begin position="208"/>
        <end position="209"/>
    </location>
</feature>
<evidence type="ECO:0000256" key="7">
    <source>
        <dbReference type="ARBA" id="ARBA00023209"/>
    </source>
</evidence>
<evidence type="ECO:0000256" key="6">
    <source>
        <dbReference type="ARBA" id="ARBA00023145"/>
    </source>
</evidence>
<dbReference type="AlphaFoldDB" id="A0A138AIE2"/>
<dbReference type="PANTHER" id="PTHR35809">
    <property type="entry name" value="ARCHAETIDYLSERINE DECARBOXYLASE PROENZYME-RELATED"/>
    <property type="match status" value="1"/>
</dbReference>
<evidence type="ECO:0000313" key="13">
    <source>
        <dbReference type="Proteomes" id="UP000070258"/>
    </source>
</evidence>
<comment type="pathway">
    <text evidence="11">Phospholipid metabolism; phosphatidylethanolamine biosynthesis; phosphatidylethanolamine from CDP-diacylglycerol: step 2/2.</text>
</comment>
<comment type="subunit">
    <text evidence="11">Heterodimer of a large membrane-associated beta subunit and a small pyruvoyl-containing alpha subunit.</text>
</comment>
<dbReference type="EMBL" id="LSRF01000033">
    <property type="protein sequence ID" value="KXP10134.1"/>
    <property type="molecule type" value="Genomic_DNA"/>
</dbReference>
<dbReference type="EC" id="4.1.1.65" evidence="11"/>
<dbReference type="RefSeq" id="WP_068571170.1">
    <property type="nucleotide sequence ID" value="NZ_LSRF01000033.1"/>
</dbReference>